<evidence type="ECO:0000256" key="2">
    <source>
        <dbReference type="ARBA" id="ARBA00022814"/>
    </source>
</evidence>
<dbReference type="InterPro" id="IPR011605">
    <property type="entry name" value="NusB_fam"/>
</dbReference>
<sequence length="131" mass="15357">MNRVKLRENTFKLLYCNDFHNRSEMPKQYDLFWEETPEVSEEDRKFISNRVDAIAEKIDEIDEAINKAAVKWTTDRMSKVDLTILRLAYYEMKIDEDIPEKVAVDQAIELAKKYGTDDSPSFVNGVLAKLF</sequence>
<dbReference type="EMBL" id="QRHR01000001">
    <property type="protein sequence ID" value="RHF90828.1"/>
    <property type="molecule type" value="Genomic_DNA"/>
</dbReference>
<gene>
    <name evidence="6 8" type="primary">nusB</name>
    <name evidence="12" type="ORF">DW018_05960</name>
    <name evidence="11" type="ORF">DW652_01050</name>
    <name evidence="10" type="ORF">DW918_10895</name>
    <name evidence="9" type="ORF">DW929_06170</name>
    <name evidence="8" type="ORF">DW944_08470</name>
</gene>
<evidence type="ECO:0000256" key="6">
    <source>
        <dbReference type="HAMAP-Rule" id="MF_00073"/>
    </source>
</evidence>
<comment type="similarity">
    <text evidence="1 6">Belongs to the NusB family.</text>
</comment>
<dbReference type="GO" id="GO:0003723">
    <property type="term" value="F:RNA binding"/>
    <property type="evidence" value="ECO:0007669"/>
    <property type="project" value="UniProtKB-UniRule"/>
</dbReference>
<dbReference type="RefSeq" id="WP_005362891.1">
    <property type="nucleotide sequence ID" value="NZ_CABJDQ010000004.1"/>
</dbReference>
<keyword evidence="2 6" id="KW-0889">Transcription antitermination</keyword>
<dbReference type="InterPro" id="IPR035926">
    <property type="entry name" value="NusB-like_sf"/>
</dbReference>
<evidence type="ECO:0000256" key="5">
    <source>
        <dbReference type="ARBA" id="ARBA00023163"/>
    </source>
</evidence>
<dbReference type="GO" id="GO:0005829">
    <property type="term" value="C:cytosol"/>
    <property type="evidence" value="ECO:0007669"/>
    <property type="project" value="TreeGrafter"/>
</dbReference>
<keyword evidence="5 6" id="KW-0804">Transcription</keyword>
<protein>
    <recommendedName>
        <fullName evidence="6">Transcription antitermination protein NusB</fullName>
    </recommendedName>
    <alternativeName>
        <fullName evidence="6">Antitermination factor NusB</fullName>
    </alternativeName>
</protein>
<dbReference type="Proteomes" id="UP000284598">
    <property type="component" value="Unassembled WGS sequence"/>
</dbReference>
<proteinExistence type="inferred from homology"/>
<feature type="domain" description="NusB/RsmB/TIM44" evidence="7">
    <location>
        <begin position="6"/>
        <end position="130"/>
    </location>
</feature>
<dbReference type="Proteomes" id="UP000284779">
    <property type="component" value="Unassembled WGS sequence"/>
</dbReference>
<dbReference type="GO" id="GO:0031564">
    <property type="term" value="P:transcription antitermination"/>
    <property type="evidence" value="ECO:0007669"/>
    <property type="project" value="UniProtKB-KW"/>
</dbReference>
<dbReference type="AlphaFoldDB" id="A0A413R6M3"/>
<organism evidence="8 15">
    <name type="scientific">Eubacterium ventriosum</name>
    <dbReference type="NCBI Taxonomy" id="39496"/>
    <lineage>
        <taxon>Bacteria</taxon>
        <taxon>Bacillati</taxon>
        <taxon>Bacillota</taxon>
        <taxon>Clostridia</taxon>
        <taxon>Eubacteriales</taxon>
        <taxon>Eubacteriaceae</taxon>
        <taxon>Eubacterium</taxon>
    </lineage>
</organism>
<evidence type="ECO:0000313" key="15">
    <source>
        <dbReference type="Proteomes" id="UP000284779"/>
    </source>
</evidence>
<dbReference type="EMBL" id="QSFD01000008">
    <property type="protein sequence ID" value="RHA17656.1"/>
    <property type="molecule type" value="Genomic_DNA"/>
</dbReference>
<dbReference type="EMBL" id="QROT01000004">
    <property type="protein sequence ID" value="RHL45788.1"/>
    <property type="molecule type" value="Genomic_DNA"/>
</dbReference>
<dbReference type="InterPro" id="IPR006027">
    <property type="entry name" value="NusB_RsmB_TIM44"/>
</dbReference>
<dbReference type="SUPFAM" id="SSF48013">
    <property type="entry name" value="NusB-like"/>
    <property type="match status" value="1"/>
</dbReference>
<dbReference type="PANTHER" id="PTHR11078">
    <property type="entry name" value="N UTILIZATION SUBSTANCE PROTEIN B-RELATED"/>
    <property type="match status" value="1"/>
</dbReference>
<evidence type="ECO:0000313" key="13">
    <source>
        <dbReference type="Proteomes" id="UP000283314"/>
    </source>
</evidence>
<dbReference type="PANTHER" id="PTHR11078:SF3">
    <property type="entry name" value="ANTITERMINATION NUSB DOMAIN-CONTAINING PROTEIN"/>
    <property type="match status" value="1"/>
</dbReference>
<keyword evidence="15" id="KW-1185">Reference proteome</keyword>
<comment type="caution">
    <text evidence="8">The sequence shown here is derived from an EMBL/GenBank/DDBJ whole genome shotgun (WGS) entry which is preliminary data.</text>
</comment>
<dbReference type="NCBIfam" id="TIGR01951">
    <property type="entry name" value="nusB"/>
    <property type="match status" value="1"/>
</dbReference>
<accession>A0A413R6M3</accession>
<dbReference type="GeneID" id="66466783"/>
<evidence type="ECO:0000256" key="3">
    <source>
        <dbReference type="ARBA" id="ARBA00022884"/>
    </source>
</evidence>
<evidence type="ECO:0000256" key="4">
    <source>
        <dbReference type="ARBA" id="ARBA00023015"/>
    </source>
</evidence>
<dbReference type="Gene3D" id="1.10.940.10">
    <property type="entry name" value="NusB-like"/>
    <property type="match status" value="1"/>
</dbReference>
<dbReference type="Proteomes" id="UP000283314">
    <property type="component" value="Unassembled WGS sequence"/>
</dbReference>
<evidence type="ECO:0000313" key="11">
    <source>
        <dbReference type="EMBL" id="RHF90828.1"/>
    </source>
</evidence>
<evidence type="ECO:0000256" key="1">
    <source>
        <dbReference type="ARBA" id="ARBA00005952"/>
    </source>
</evidence>
<evidence type="ECO:0000259" key="7">
    <source>
        <dbReference type="Pfam" id="PF01029"/>
    </source>
</evidence>
<comment type="function">
    <text evidence="6">Involved in transcription antitermination. Required for transcription of ribosomal RNA (rRNA) genes. Binds specifically to the boxA antiterminator sequence of the ribosomal RNA (rrn) operons.</text>
</comment>
<evidence type="ECO:0000313" key="9">
    <source>
        <dbReference type="EMBL" id="RHA54801.1"/>
    </source>
</evidence>
<name>A0A413R6M3_9FIRM</name>
<evidence type="ECO:0000313" key="8">
    <source>
        <dbReference type="EMBL" id="RHA17656.1"/>
    </source>
</evidence>
<dbReference type="Proteomes" id="UP000285740">
    <property type="component" value="Unassembled WGS sequence"/>
</dbReference>
<dbReference type="HAMAP" id="MF_00073">
    <property type="entry name" value="NusB"/>
    <property type="match status" value="1"/>
</dbReference>
<dbReference type="Pfam" id="PF01029">
    <property type="entry name" value="NusB"/>
    <property type="match status" value="1"/>
</dbReference>
<evidence type="ECO:0000313" key="10">
    <source>
        <dbReference type="EMBL" id="RHA75936.1"/>
    </source>
</evidence>
<evidence type="ECO:0000313" key="17">
    <source>
        <dbReference type="Proteomes" id="UP000286186"/>
    </source>
</evidence>
<dbReference type="EMBL" id="QSFO01000006">
    <property type="protein sequence ID" value="RHA54801.1"/>
    <property type="molecule type" value="Genomic_DNA"/>
</dbReference>
<evidence type="ECO:0000313" key="14">
    <source>
        <dbReference type="Proteomes" id="UP000284598"/>
    </source>
</evidence>
<keyword evidence="3 6" id="KW-0694">RNA-binding</keyword>
<dbReference type="GO" id="GO:0006353">
    <property type="term" value="P:DNA-templated transcription termination"/>
    <property type="evidence" value="ECO:0007669"/>
    <property type="project" value="UniProtKB-UniRule"/>
</dbReference>
<reference evidence="13 14" key="1">
    <citation type="submission" date="2018-08" db="EMBL/GenBank/DDBJ databases">
        <title>A genome reference for cultivated species of the human gut microbiota.</title>
        <authorList>
            <person name="Zou Y."/>
            <person name="Xue W."/>
            <person name="Luo G."/>
        </authorList>
    </citation>
    <scope>NUCLEOTIDE SEQUENCE [LARGE SCALE GENOMIC DNA]</scope>
    <source>
        <strain evidence="12 13">AF37-4</strain>
        <strain evidence="11 17">AM23-22</strain>
        <strain evidence="10 16">AM42-30</strain>
        <strain evidence="9 14">AM43-2</strain>
        <strain evidence="8 15">AM44-11BH</strain>
    </source>
</reference>
<evidence type="ECO:0000313" key="16">
    <source>
        <dbReference type="Proteomes" id="UP000285740"/>
    </source>
</evidence>
<evidence type="ECO:0000313" key="12">
    <source>
        <dbReference type="EMBL" id="RHL45788.1"/>
    </source>
</evidence>
<keyword evidence="4 6" id="KW-0805">Transcription regulation</keyword>
<dbReference type="Proteomes" id="UP000286186">
    <property type="component" value="Unassembled WGS sequence"/>
</dbReference>
<dbReference type="EMBL" id="QSFV01000055">
    <property type="protein sequence ID" value="RHA75936.1"/>
    <property type="molecule type" value="Genomic_DNA"/>
</dbReference>